<organism evidence="1">
    <name type="scientific">marine sediment metagenome</name>
    <dbReference type="NCBI Taxonomy" id="412755"/>
    <lineage>
        <taxon>unclassified sequences</taxon>
        <taxon>metagenomes</taxon>
        <taxon>ecological metagenomes</taxon>
    </lineage>
</organism>
<dbReference type="EMBL" id="BARS01012477">
    <property type="protein sequence ID" value="GAF99296.1"/>
    <property type="molecule type" value="Genomic_DNA"/>
</dbReference>
<dbReference type="AlphaFoldDB" id="X0UJ17"/>
<gene>
    <name evidence="1" type="ORF">S01H1_22201</name>
</gene>
<reference evidence="1" key="1">
    <citation type="journal article" date="2014" name="Front. Microbiol.">
        <title>High frequency of phylogenetically diverse reductive dehalogenase-homologous genes in deep subseafloor sedimentary metagenomes.</title>
        <authorList>
            <person name="Kawai M."/>
            <person name="Futagami T."/>
            <person name="Toyoda A."/>
            <person name="Takaki Y."/>
            <person name="Nishi S."/>
            <person name="Hori S."/>
            <person name="Arai W."/>
            <person name="Tsubouchi T."/>
            <person name="Morono Y."/>
            <person name="Uchiyama I."/>
            <person name="Ito T."/>
            <person name="Fujiyama A."/>
            <person name="Inagaki F."/>
            <person name="Takami H."/>
        </authorList>
    </citation>
    <scope>NUCLEOTIDE SEQUENCE</scope>
    <source>
        <strain evidence="1">Expedition CK06-06</strain>
    </source>
</reference>
<comment type="caution">
    <text evidence="1">The sequence shown here is derived from an EMBL/GenBank/DDBJ whole genome shotgun (WGS) entry which is preliminary data.</text>
</comment>
<proteinExistence type="predicted"/>
<name>X0UJ17_9ZZZZ</name>
<protein>
    <submittedName>
        <fullName evidence="1">Uncharacterized protein</fullName>
    </submittedName>
</protein>
<feature type="non-terminal residue" evidence="1">
    <location>
        <position position="90"/>
    </location>
</feature>
<sequence>MDNRVTSEAGNREFWRAVSEKYHNWSEASRSLKIDPKTIKKYVSKYGFRMKTKPLVFKEQEMPEPIINLPPVKLNTYKPITRKRDEEEAI</sequence>
<accession>X0UJ17</accession>
<evidence type="ECO:0000313" key="1">
    <source>
        <dbReference type="EMBL" id="GAF99296.1"/>
    </source>
</evidence>